<dbReference type="STRING" id="1314781.A0A166BT23"/>
<evidence type="ECO:0000313" key="3">
    <source>
        <dbReference type="EMBL" id="KZW03790.1"/>
    </source>
</evidence>
<evidence type="ECO:0000313" key="4">
    <source>
        <dbReference type="Proteomes" id="UP000077266"/>
    </source>
</evidence>
<feature type="transmembrane region" description="Helical" evidence="1">
    <location>
        <begin position="199"/>
        <end position="223"/>
    </location>
</feature>
<feature type="transmembrane region" description="Helical" evidence="1">
    <location>
        <begin position="72"/>
        <end position="89"/>
    </location>
</feature>
<evidence type="ECO:0000259" key="2">
    <source>
        <dbReference type="Pfam" id="PF20153"/>
    </source>
</evidence>
<name>A0A166BT23_EXIGL</name>
<feature type="domain" description="DUF6535" evidence="2">
    <location>
        <begin position="48"/>
        <end position="223"/>
    </location>
</feature>
<dbReference type="InParanoid" id="A0A166BT23"/>
<keyword evidence="4" id="KW-1185">Reference proteome</keyword>
<feature type="transmembrane region" description="Helical" evidence="1">
    <location>
        <begin position="229"/>
        <end position="254"/>
    </location>
</feature>
<dbReference type="Pfam" id="PF20153">
    <property type="entry name" value="DUF6535"/>
    <property type="match status" value="1"/>
</dbReference>
<evidence type="ECO:0000256" key="1">
    <source>
        <dbReference type="SAM" id="Phobius"/>
    </source>
</evidence>
<reference evidence="3 4" key="1">
    <citation type="journal article" date="2016" name="Mol. Biol. Evol.">
        <title>Comparative Genomics of Early-Diverging Mushroom-Forming Fungi Provides Insights into the Origins of Lignocellulose Decay Capabilities.</title>
        <authorList>
            <person name="Nagy L.G."/>
            <person name="Riley R."/>
            <person name="Tritt A."/>
            <person name="Adam C."/>
            <person name="Daum C."/>
            <person name="Floudas D."/>
            <person name="Sun H."/>
            <person name="Yadav J.S."/>
            <person name="Pangilinan J."/>
            <person name="Larsson K.H."/>
            <person name="Matsuura K."/>
            <person name="Barry K."/>
            <person name="Labutti K."/>
            <person name="Kuo R."/>
            <person name="Ohm R.A."/>
            <person name="Bhattacharya S.S."/>
            <person name="Shirouzu T."/>
            <person name="Yoshinaga Y."/>
            <person name="Martin F.M."/>
            <person name="Grigoriev I.V."/>
            <person name="Hibbett D.S."/>
        </authorList>
    </citation>
    <scope>NUCLEOTIDE SEQUENCE [LARGE SCALE GENOMIC DNA]</scope>
    <source>
        <strain evidence="3 4">HHB12029</strain>
    </source>
</reference>
<feature type="transmembrane region" description="Helical" evidence="1">
    <location>
        <begin position="140"/>
        <end position="159"/>
    </location>
</feature>
<organism evidence="3 4">
    <name type="scientific">Exidia glandulosa HHB12029</name>
    <dbReference type="NCBI Taxonomy" id="1314781"/>
    <lineage>
        <taxon>Eukaryota</taxon>
        <taxon>Fungi</taxon>
        <taxon>Dikarya</taxon>
        <taxon>Basidiomycota</taxon>
        <taxon>Agaricomycotina</taxon>
        <taxon>Agaricomycetes</taxon>
        <taxon>Auriculariales</taxon>
        <taxon>Exidiaceae</taxon>
        <taxon>Exidia</taxon>
    </lineage>
</organism>
<keyword evidence="1" id="KW-1133">Transmembrane helix</keyword>
<feature type="non-terminal residue" evidence="3">
    <location>
        <position position="1"/>
    </location>
</feature>
<dbReference type="Proteomes" id="UP000077266">
    <property type="component" value="Unassembled WGS sequence"/>
</dbReference>
<dbReference type="AlphaFoldDB" id="A0A166BT23"/>
<dbReference type="OrthoDB" id="3219854at2759"/>
<protein>
    <recommendedName>
        <fullName evidence="2">DUF6535 domain-containing protein</fullName>
    </recommendedName>
</protein>
<dbReference type="EMBL" id="KV425882">
    <property type="protein sequence ID" value="KZW03790.1"/>
    <property type="molecule type" value="Genomic_DNA"/>
</dbReference>
<sequence length="878" mass="97803">DYEYGHAELEAAPVKEYKLPLEEPDTEFKKAFPPDPLGHEMDDGARVWRVYREEAKMYDNTLLEGWSSTLDILLIFAGLFSAVATAFVIESYQLLQPDNAAYTAAALYILVAASNHSTGMTLPPPPDLSFASSLTRWVNGLWFTSILLSLAVALLSILVKQWITEYRARNNASAKSPRDWARRHQLYSRALHAWPVAEVVSFLPVLLHLSLFLFFAGVVAFLWGLDKAIGIWIIVLGASLAVFYAACTIAPLWIPECPTSTPLVSQLRKVAVPVMLILLRACKDVLAQSLRLGELISAALSDEHRSRAMTHNHPSDDAFALPISVQPPPPESTSMTIRLEQMITSVETLRRDKSAIEAHLEQQRDDLDASTLCWLIAEVSDSDAVAVGFQALGAIQPMSALADRLRIHDAIANFSQQAAYTRSTAPRSPVELVRGLRSGLFITPDGGSIPSGYFLSLYDLSEIQRDYPDIAMFRTSINFMLHNASSWCIGSPSLTSTAVHALRVVHLEFKLRLAYLLCCDLKGLSHADWDVVFTAIYIDTTNPVLRYPRLHCSTKISRTLLLADLLSHVALHSHDSEEHDLATELIPRLVTVARAVPAAYLSSLPFLLEFFASQRFLYHKHNPNEVIQVANLLCMEAAVLTSNIIMVPRFWRAVAVIGQITIETPNMQHALYILSRTCSIALGFCFNELALGGTLFGILGPSSVSPPIWTLLGELWCSMPYDMLNCAQLLAAALSLHARRHSIRSAALIDTYFAELDSAWVQTLATMTSWWSTEQSEPMSLRLQVVHFVQHCIELRPQWWLKALSHVQLGGSDDKRLMVLEIDQEVSCRGPCLRCPRVRFDYATQEVVSYELVEGPPPLGWRTIDTDCDDPSDCSFHP</sequence>
<dbReference type="InterPro" id="IPR045338">
    <property type="entry name" value="DUF6535"/>
</dbReference>
<proteinExistence type="predicted"/>
<gene>
    <name evidence="3" type="ORF">EXIGLDRAFT_715840</name>
</gene>
<accession>A0A166BT23</accession>
<keyword evidence="1" id="KW-0472">Membrane</keyword>
<keyword evidence="1" id="KW-0812">Transmembrane</keyword>